<keyword evidence="3" id="KW-1185">Reference proteome</keyword>
<dbReference type="AlphaFoldDB" id="A0A1I4B1Q7"/>
<evidence type="ECO:0000259" key="1">
    <source>
        <dbReference type="Pfam" id="PF02589"/>
    </source>
</evidence>
<reference evidence="2 3" key="1">
    <citation type="submission" date="2016-10" db="EMBL/GenBank/DDBJ databases">
        <authorList>
            <person name="de Groot N.N."/>
        </authorList>
    </citation>
    <scope>NUCLEOTIDE SEQUENCE [LARGE SCALE GENOMIC DNA]</scope>
    <source>
        <strain evidence="2 3">NE2</strain>
    </source>
</reference>
<dbReference type="Pfam" id="PF02589">
    <property type="entry name" value="LUD_dom"/>
    <property type="match status" value="1"/>
</dbReference>
<dbReference type="STRING" id="1612308.SAMN05444581_11243"/>
<feature type="domain" description="LUD" evidence="1">
    <location>
        <begin position="121"/>
        <end position="214"/>
    </location>
</feature>
<dbReference type="Proteomes" id="UP000198755">
    <property type="component" value="Unassembled WGS sequence"/>
</dbReference>
<dbReference type="RefSeq" id="WP_091684435.1">
    <property type="nucleotide sequence ID" value="NZ_FOSN01000012.1"/>
</dbReference>
<dbReference type="OrthoDB" id="9794157at2"/>
<evidence type="ECO:0000313" key="2">
    <source>
        <dbReference type="EMBL" id="SFK61786.1"/>
    </source>
</evidence>
<dbReference type="PANTHER" id="PTHR43682:SF1">
    <property type="entry name" value="LACTATE UTILIZATION PROTEIN C"/>
    <property type="match status" value="1"/>
</dbReference>
<dbReference type="InterPro" id="IPR003741">
    <property type="entry name" value="LUD_dom"/>
</dbReference>
<dbReference type="InterPro" id="IPR037171">
    <property type="entry name" value="NagB/RpiA_transferase-like"/>
</dbReference>
<gene>
    <name evidence="2" type="ORF">SAMN05444581_11243</name>
</gene>
<organism evidence="2 3">
    <name type="scientific">Methylocapsa palsarum</name>
    <dbReference type="NCBI Taxonomy" id="1612308"/>
    <lineage>
        <taxon>Bacteria</taxon>
        <taxon>Pseudomonadati</taxon>
        <taxon>Pseudomonadota</taxon>
        <taxon>Alphaproteobacteria</taxon>
        <taxon>Hyphomicrobiales</taxon>
        <taxon>Beijerinckiaceae</taxon>
        <taxon>Methylocapsa</taxon>
    </lineage>
</organism>
<protein>
    <submittedName>
        <fullName evidence="2">L-lactate dehydrogenase complex protein LldG</fullName>
    </submittedName>
</protein>
<dbReference type="Gene3D" id="3.40.50.10420">
    <property type="entry name" value="NagB/RpiA/CoA transferase-like"/>
    <property type="match status" value="1"/>
</dbReference>
<dbReference type="EMBL" id="FOSN01000012">
    <property type="protein sequence ID" value="SFK61786.1"/>
    <property type="molecule type" value="Genomic_DNA"/>
</dbReference>
<evidence type="ECO:0000313" key="3">
    <source>
        <dbReference type="Proteomes" id="UP000198755"/>
    </source>
</evidence>
<dbReference type="PANTHER" id="PTHR43682">
    <property type="entry name" value="LACTATE UTILIZATION PROTEIN C"/>
    <property type="match status" value="1"/>
</dbReference>
<accession>A0A1I4B1Q7</accession>
<proteinExistence type="predicted"/>
<dbReference type="SUPFAM" id="SSF100950">
    <property type="entry name" value="NagB/RpiA/CoA transferase-like"/>
    <property type="match status" value="1"/>
</dbReference>
<sequence>MSARDDILAAIRRNLRREPSDASAIRTAAEALALEARESRPSLPGCDLAEAFAQRLVSAKVVGASVSHIGHFSEAPGEVRNYCDAHGLAYEMALQPDPALQQLDWSDFTITASIGADQTLAVAKARWAIAETGTLAFHSGPFSPTLMSFLPLHHICFIERERILAHLEDYAAAEAGATPPRNVNLITGASGTADIEGALVRGAHGPAFLHAVIVDAGEL</sequence>
<name>A0A1I4B1Q7_9HYPH</name>
<dbReference type="InterPro" id="IPR024185">
    <property type="entry name" value="FTHF_cligase-like_sf"/>
</dbReference>